<evidence type="ECO:0000256" key="1">
    <source>
        <dbReference type="SAM" id="MobiDB-lite"/>
    </source>
</evidence>
<reference evidence="2" key="1">
    <citation type="submission" date="2017-10" db="EMBL/GenBank/DDBJ databases">
        <authorList>
            <person name="Colston S.M."/>
            <person name="Graf J."/>
        </authorList>
    </citation>
    <scope>NUCLEOTIDE SEQUENCE</scope>
    <source>
        <strain evidence="2">BAQ071013-135</strain>
    </source>
</reference>
<organism evidence="2 3">
    <name type="scientific">Aeromonas veronii</name>
    <dbReference type="NCBI Taxonomy" id="654"/>
    <lineage>
        <taxon>Bacteria</taxon>
        <taxon>Pseudomonadati</taxon>
        <taxon>Pseudomonadota</taxon>
        <taxon>Gammaproteobacteria</taxon>
        <taxon>Aeromonadales</taxon>
        <taxon>Aeromonadaceae</taxon>
        <taxon>Aeromonas</taxon>
    </lineage>
</organism>
<accession>A0AAX2UQ18</accession>
<feature type="region of interest" description="Disordered" evidence="1">
    <location>
        <begin position="124"/>
        <end position="145"/>
    </location>
</feature>
<evidence type="ECO:0000313" key="2">
    <source>
        <dbReference type="EMBL" id="TND51866.1"/>
    </source>
</evidence>
<proteinExistence type="predicted"/>
<name>A0AAX2UQ18_AERVE</name>
<comment type="caution">
    <text evidence="2">The sequence shown here is derived from an EMBL/GenBank/DDBJ whole genome shotgun (WGS) entry which is preliminary data.</text>
</comment>
<dbReference type="AlphaFoldDB" id="A0AAX2UQ18"/>
<evidence type="ECO:0000313" key="3">
    <source>
        <dbReference type="Proteomes" id="UP000796104"/>
    </source>
</evidence>
<reference evidence="2" key="2">
    <citation type="journal article" date="2019" name="PLoS ONE">
        <title>Identification and characterization of putative Aeromonas spp. T3SS effectors.</title>
        <authorList>
            <person name="Rangel L.T."/>
            <person name="Marden J."/>
            <person name="Colston S."/>
            <person name="Setubal J.C."/>
            <person name="Graf J."/>
            <person name="Gogarten J.P."/>
        </authorList>
    </citation>
    <scope>NUCLEOTIDE SEQUENCE</scope>
    <source>
        <strain evidence="2">BAQ071013-135</strain>
    </source>
</reference>
<dbReference type="Proteomes" id="UP000796104">
    <property type="component" value="Unassembled WGS sequence"/>
</dbReference>
<protein>
    <submittedName>
        <fullName evidence="2">Uncharacterized protein</fullName>
    </submittedName>
</protein>
<gene>
    <name evidence="2" type="ORF">CF123_18530</name>
</gene>
<dbReference type="RefSeq" id="WP_139495313.1">
    <property type="nucleotide sequence ID" value="NZ_AP027934.1"/>
</dbReference>
<dbReference type="EMBL" id="PDXJ01000026">
    <property type="protein sequence ID" value="TND51866.1"/>
    <property type="molecule type" value="Genomic_DNA"/>
</dbReference>
<sequence>MKPVTVEVLPVDASRSGRNTVYHHCDQIERRTSYAVCLFTIDAHEKGKLRPDSECYQHIQRGECRAVGFRQQEIEAGRALFYQERQISVVKVEDTPRVEITGPTKPESESYMRGWNAAGRLLSGGTGKPSLRSAPKPAPKPAPVSASERLFGVKESTLAEAVSDAAVEAVIGKKEPTPLVQYVAKLIRGRDRDLWRQEMGKIISKFRLDKDAQTRLVTAAKTLAATAHPLDKASIPNMEPA</sequence>